<dbReference type="RefSeq" id="WP_166062255.1">
    <property type="nucleotide sequence ID" value="NZ_CP049889.1"/>
</dbReference>
<evidence type="ECO:0000313" key="6">
    <source>
        <dbReference type="EMBL" id="QIK51204.1"/>
    </source>
</evidence>
<evidence type="ECO:0000313" key="7">
    <source>
        <dbReference type="Proteomes" id="UP000501830"/>
    </source>
</evidence>
<reference evidence="6 7" key="1">
    <citation type="journal article" date="2017" name="Int. J. Syst. Evol. Microbiol.">
        <title>Jeotgalibaca porci sp. nov. and Jeotgalibaca arthritidis sp. nov., isolated from pigs, and emended description of the genus Jeotgalibaca.</title>
        <authorList>
            <person name="Zamora L."/>
            <person name="Perez-Sancho M."/>
            <person name="Dominguez L."/>
            <person name="Fernandez-Garayzabal J.F."/>
            <person name="Vela A.I."/>
        </authorList>
    </citation>
    <scope>NUCLEOTIDE SEQUENCE [LARGE SCALE GENOMIC DNA]</scope>
    <source>
        <strain evidence="6 7">CCUG 69148</strain>
    </source>
</reference>
<accession>A0A6G7WG08</accession>
<dbReference type="GO" id="GO:0004040">
    <property type="term" value="F:amidase activity"/>
    <property type="evidence" value="ECO:0007669"/>
    <property type="project" value="InterPro"/>
</dbReference>
<dbReference type="Gene3D" id="4.10.80.30">
    <property type="entry name" value="DNA polymerase, domain 6"/>
    <property type="match status" value="1"/>
</dbReference>
<dbReference type="InterPro" id="IPR006637">
    <property type="entry name" value="ChW"/>
</dbReference>
<evidence type="ECO:0000256" key="4">
    <source>
        <dbReference type="SAM" id="SignalP"/>
    </source>
</evidence>
<feature type="domain" description="Mannosyl-glycoprotein endo-beta-N-acetylglucosamidase-like" evidence="5">
    <location>
        <begin position="181"/>
        <end position="352"/>
    </location>
</feature>
<dbReference type="GeneID" id="94552334"/>
<dbReference type="Pfam" id="PF07538">
    <property type="entry name" value="ChW"/>
    <property type="match status" value="5"/>
</dbReference>
<dbReference type="InterPro" id="IPR002901">
    <property type="entry name" value="MGlyc_endo_b_GlcNAc-like_dom"/>
</dbReference>
<name>A0A6G7WG08_9LACT</name>
<gene>
    <name evidence="6" type="ORF">G7058_03520</name>
</gene>
<dbReference type="AlphaFoldDB" id="A0A6G7WG08"/>
<sequence length="656" mass="73093">MLNKRKLFLSSSTVFITCNLLLSSIVPIFATEVTESESIQSSQDAELPEVVNESEELEAVSEDITNSESTETQDESLEVSEETDTVESVEEIEPVEVAETDESEPVVKAEELPEVVEGMNGFINDPDMTEETVGFEGEFGTLEEHNREDTYDLAMQLMYMDLEEKDIEPKLVASTSYTTSKSSSGITYVDDFINTIVPYAIEDSIRSGILPSITIAQGALESAWGLSGLTKQANNLFGIKDSNDWTGAIYNVVTAEYADPQKDSTGKVIKEGYWYEIVASFRKYSSWLGSIRDHGDFFTSTEWRKNNYRFVVGEKNYKKAAQALQDAGYATDPTYARKLISIIENYDLSKYDQVPVLSADYHVQKYGWLTKVGTELSLGHAGDDLRIEDFNFTFPNNANIGINYSAHIQKRGWINNITTGNNAGNIGKSMRMEAVKLNLTGEASKSFDIYYRVYSDTVGWSGWAKNGSPAGTEGYAKKIRSLEIKIAWKDEPPVSVGNNSFKIYSKPNVNYTSHVQSVGWMDWVDNGKRSGTMGRSLRLEGLKVYLSSQPYSGSITYQTHVQTYGWLPNVSDGSLTGTVGEKKRLEAVKINLTGTMAEEFDVYYRTHIQTYGWTGWAKNGQPSGSEGLARRLEAMEIKLVEKGGKAPGTTNRSFYK</sequence>
<evidence type="ECO:0000259" key="5">
    <source>
        <dbReference type="SMART" id="SM00047"/>
    </source>
</evidence>
<feature type="compositionally biased region" description="Acidic residues" evidence="3">
    <location>
        <begin position="71"/>
        <end position="85"/>
    </location>
</feature>
<keyword evidence="4" id="KW-0732">Signal</keyword>
<dbReference type="PANTHER" id="PTHR33308:SF10">
    <property type="entry name" value="EXO-GLUCOSAMINIDASE LYTG"/>
    <property type="match status" value="1"/>
</dbReference>
<dbReference type="Pfam" id="PF01832">
    <property type="entry name" value="Glucosaminidase"/>
    <property type="match status" value="1"/>
</dbReference>
<feature type="region of interest" description="Disordered" evidence="3">
    <location>
        <begin position="37"/>
        <end position="85"/>
    </location>
</feature>
<keyword evidence="2" id="KW-0378">Hydrolase</keyword>
<comment type="similarity">
    <text evidence="1">Belongs to the glycosyl hydrolase 73 family.</text>
</comment>
<dbReference type="InterPro" id="IPR051056">
    <property type="entry name" value="Glycosyl_Hydrolase_73"/>
</dbReference>
<feature type="chain" id="PRO_5026272983" description="Mannosyl-glycoprotein endo-beta-N-acetylglucosamidase-like domain-containing protein" evidence="4">
    <location>
        <begin position="31"/>
        <end position="656"/>
    </location>
</feature>
<dbReference type="EMBL" id="CP049889">
    <property type="protein sequence ID" value="QIK51204.1"/>
    <property type="molecule type" value="Genomic_DNA"/>
</dbReference>
<keyword evidence="7" id="KW-1185">Reference proteome</keyword>
<evidence type="ECO:0000256" key="1">
    <source>
        <dbReference type="ARBA" id="ARBA00010266"/>
    </source>
</evidence>
<dbReference type="SMART" id="SM00728">
    <property type="entry name" value="ChW"/>
    <property type="match status" value="4"/>
</dbReference>
<protein>
    <recommendedName>
        <fullName evidence="5">Mannosyl-glycoprotein endo-beta-N-acetylglucosamidase-like domain-containing protein</fullName>
    </recommendedName>
</protein>
<dbReference type="Proteomes" id="UP000501830">
    <property type="component" value="Chromosome"/>
</dbReference>
<organism evidence="6 7">
    <name type="scientific">Jeotgalibaca porci</name>
    <dbReference type="NCBI Taxonomy" id="1868793"/>
    <lineage>
        <taxon>Bacteria</taxon>
        <taxon>Bacillati</taxon>
        <taxon>Bacillota</taxon>
        <taxon>Bacilli</taxon>
        <taxon>Lactobacillales</taxon>
        <taxon>Carnobacteriaceae</taxon>
        <taxon>Jeotgalibaca</taxon>
    </lineage>
</organism>
<evidence type="ECO:0000256" key="2">
    <source>
        <dbReference type="ARBA" id="ARBA00022801"/>
    </source>
</evidence>
<proteinExistence type="inferred from homology"/>
<dbReference type="SMART" id="SM00047">
    <property type="entry name" value="LYZ2"/>
    <property type="match status" value="1"/>
</dbReference>
<dbReference type="Gene3D" id="1.10.530.10">
    <property type="match status" value="1"/>
</dbReference>
<dbReference type="PANTHER" id="PTHR33308">
    <property type="entry name" value="PEPTIDOGLYCAN HYDROLASE FLGJ"/>
    <property type="match status" value="1"/>
</dbReference>
<dbReference type="KEGG" id="jpo:G7058_03520"/>
<feature type="compositionally biased region" description="Acidic residues" evidence="3">
    <location>
        <begin position="52"/>
        <end position="61"/>
    </location>
</feature>
<feature type="signal peptide" evidence="4">
    <location>
        <begin position="1"/>
        <end position="30"/>
    </location>
</feature>
<evidence type="ECO:0000256" key="3">
    <source>
        <dbReference type="SAM" id="MobiDB-lite"/>
    </source>
</evidence>